<dbReference type="GO" id="GO:0032357">
    <property type="term" value="F:oxidized purine DNA binding"/>
    <property type="evidence" value="ECO:0007669"/>
    <property type="project" value="TreeGrafter"/>
</dbReference>
<dbReference type="InterPro" id="IPR023170">
    <property type="entry name" value="HhH_base_excis_C"/>
</dbReference>
<dbReference type="SMART" id="SM00525">
    <property type="entry name" value="FES"/>
    <property type="match status" value="1"/>
</dbReference>
<dbReference type="Gene3D" id="1.10.1670.10">
    <property type="entry name" value="Helix-hairpin-Helix base-excision DNA repair enzymes (C-terminal)"/>
    <property type="match status" value="1"/>
</dbReference>
<accession>A0AAU6PYT5</accession>
<dbReference type="InterPro" id="IPR011257">
    <property type="entry name" value="DNA_glycosylase"/>
</dbReference>
<dbReference type="PANTHER" id="PTHR42944">
    <property type="entry name" value="ADENINE DNA GLYCOSYLASE"/>
    <property type="match status" value="1"/>
</dbReference>
<comment type="similarity">
    <text evidence="3">Belongs to the Nth/MutY family.</text>
</comment>
<comment type="cofactor">
    <cofactor evidence="2">
        <name>[4Fe-4S] cluster</name>
        <dbReference type="ChEBI" id="CHEBI:49883"/>
    </cofactor>
</comment>
<dbReference type="RefSeq" id="WP_339093717.1">
    <property type="nucleotide sequence ID" value="NZ_CP149782.1"/>
</dbReference>
<dbReference type="InterPro" id="IPR015797">
    <property type="entry name" value="NUDIX_hydrolase-like_dom_sf"/>
</dbReference>
<dbReference type="GO" id="GO:0034039">
    <property type="term" value="F:8-oxo-7,8-dihydroguanine DNA N-glycosylase activity"/>
    <property type="evidence" value="ECO:0007669"/>
    <property type="project" value="TreeGrafter"/>
</dbReference>
<dbReference type="GO" id="GO:0006284">
    <property type="term" value="P:base-excision repair"/>
    <property type="evidence" value="ECO:0007669"/>
    <property type="project" value="InterPro"/>
</dbReference>
<evidence type="ECO:0000256" key="4">
    <source>
        <dbReference type="ARBA" id="ARBA00012045"/>
    </source>
</evidence>
<dbReference type="InterPro" id="IPR000445">
    <property type="entry name" value="HhH_motif"/>
</dbReference>
<evidence type="ECO:0000256" key="8">
    <source>
        <dbReference type="ARBA" id="ARBA00022801"/>
    </source>
</evidence>
<dbReference type="EMBL" id="CP149782">
    <property type="protein sequence ID" value="WYF43230.1"/>
    <property type="molecule type" value="Genomic_DNA"/>
</dbReference>
<evidence type="ECO:0000256" key="7">
    <source>
        <dbReference type="ARBA" id="ARBA00022763"/>
    </source>
</evidence>
<evidence type="ECO:0000256" key="1">
    <source>
        <dbReference type="ARBA" id="ARBA00000843"/>
    </source>
</evidence>
<dbReference type="PANTHER" id="PTHR42944:SF1">
    <property type="entry name" value="ADENINE DNA GLYCOSYLASE"/>
    <property type="match status" value="1"/>
</dbReference>
<dbReference type="InterPro" id="IPR003265">
    <property type="entry name" value="HhH-GPD_domain"/>
</dbReference>
<keyword evidence="7" id="KW-0227">DNA damage</keyword>
<evidence type="ECO:0000256" key="2">
    <source>
        <dbReference type="ARBA" id="ARBA00001966"/>
    </source>
</evidence>
<dbReference type="Gene3D" id="3.90.79.10">
    <property type="entry name" value="Nucleoside Triphosphate Pyrophosphohydrolase"/>
    <property type="match status" value="1"/>
</dbReference>
<dbReference type="SUPFAM" id="SSF48150">
    <property type="entry name" value="DNA-glycosylase"/>
    <property type="match status" value="1"/>
</dbReference>
<dbReference type="GO" id="GO:0051539">
    <property type="term" value="F:4 iron, 4 sulfur cluster binding"/>
    <property type="evidence" value="ECO:0007669"/>
    <property type="project" value="InterPro"/>
</dbReference>
<evidence type="ECO:0000256" key="6">
    <source>
        <dbReference type="ARBA" id="ARBA00022723"/>
    </source>
</evidence>
<dbReference type="GO" id="GO:0035485">
    <property type="term" value="F:adenine/guanine mispair binding"/>
    <property type="evidence" value="ECO:0007669"/>
    <property type="project" value="TreeGrafter"/>
</dbReference>
<dbReference type="GO" id="GO:0000701">
    <property type="term" value="F:purine-specific mismatch base pair DNA N-glycosylase activity"/>
    <property type="evidence" value="ECO:0007669"/>
    <property type="project" value="UniProtKB-EC"/>
</dbReference>
<keyword evidence="8 14" id="KW-0378">Hydrolase</keyword>
<evidence type="ECO:0000256" key="10">
    <source>
        <dbReference type="ARBA" id="ARBA00023014"/>
    </source>
</evidence>
<gene>
    <name evidence="14" type="primary">mutY</name>
    <name evidence="14" type="ORF">WDJ50_07225</name>
</gene>
<dbReference type="InterPro" id="IPR003651">
    <property type="entry name" value="Endonuclease3_FeS-loop_motif"/>
</dbReference>
<dbReference type="AlphaFoldDB" id="A0AAU6PYT5"/>
<dbReference type="GO" id="GO:0006298">
    <property type="term" value="P:mismatch repair"/>
    <property type="evidence" value="ECO:0007669"/>
    <property type="project" value="TreeGrafter"/>
</dbReference>
<keyword evidence="11" id="KW-0234">DNA repair</keyword>
<evidence type="ECO:0000313" key="14">
    <source>
        <dbReference type="EMBL" id="WYF43230.1"/>
    </source>
</evidence>
<dbReference type="Pfam" id="PF00633">
    <property type="entry name" value="HHH"/>
    <property type="match status" value="1"/>
</dbReference>
<dbReference type="SMART" id="SM00478">
    <property type="entry name" value="ENDO3c"/>
    <property type="match status" value="1"/>
</dbReference>
<proteinExistence type="inferred from homology"/>
<evidence type="ECO:0000256" key="12">
    <source>
        <dbReference type="ARBA" id="ARBA00023295"/>
    </source>
</evidence>
<dbReference type="InterPro" id="IPR005760">
    <property type="entry name" value="A/G_AdeGlyc_MutY"/>
</dbReference>
<evidence type="ECO:0000259" key="13">
    <source>
        <dbReference type="SMART" id="SM00478"/>
    </source>
</evidence>
<keyword evidence="9" id="KW-0408">Iron</keyword>
<dbReference type="InterPro" id="IPR044298">
    <property type="entry name" value="MIG/MutY"/>
</dbReference>
<dbReference type="NCBIfam" id="TIGR01084">
    <property type="entry name" value="mutY"/>
    <property type="match status" value="1"/>
</dbReference>
<dbReference type="Pfam" id="PF00730">
    <property type="entry name" value="HhH-GPD"/>
    <property type="match status" value="1"/>
</dbReference>
<keyword evidence="6" id="KW-0479">Metal-binding</keyword>
<comment type="catalytic activity">
    <reaction evidence="1">
        <text>Hydrolyzes free adenine bases from 7,8-dihydro-8-oxoguanine:adenine mismatched double-stranded DNA, leaving an apurinic site.</text>
        <dbReference type="EC" id="3.2.2.31"/>
    </reaction>
</comment>
<keyword evidence="10" id="KW-0411">Iron-sulfur</keyword>
<reference evidence="14" key="1">
    <citation type="submission" date="2024-03" db="EMBL/GenBank/DDBJ databases">
        <title>Deinococcus weizhi sp. nov., isolated from human skin.</title>
        <authorList>
            <person name="Wei Z."/>
            <person name="Tian F."/>
            <person name="Yang C."/>
            <person name="Xin L.T."/>
            <person name="Wen Z.J."/>
            <person name="Lan K.C."/>
            <person name="Yu L."/>
            <person name="Zhe W."/>
            <person name="Dan F.D."/>
            <person name="Jun W."/>
            <person name="Rui Z."/>
            <person name="Yong X.J."/>
            <person name="Ting Y."/>
            <person name="Wei X."/>
            <person name="Xu Z.G."/>
            <person name="Xin Z."/>
            <person name="Dong F.G."/>
            <person name="Ni X.M."/>
            <person name="Zheng M.G."/>
            <person name="Chun Y."/>
            <person name="Qian W.X."/>
        </authorList>
    </citation>
    <scope>NUCLEOTIDE SEQUENCE</scope>
    <source>
        <strain evidence="14">VB142</strain>
    </source>
</reference>
<evidence type="ECO:0000256" key="9">
    <source>
        <dbReference type="ARBA" id="ARBA00023004"/>
    </source>
</evidence>
<dbReference type="SUPFAM" id="SSF55811">
    <property type="entry name" value="Nudix"/>
    <property type="match status" value="1"/>
</dbReference>
<feature type="domain" description="HhH-GPD" evidence="13">
    <location>
        <begin position="47"/>
        <end position="190"/>
    </location>
</feature>
<evidence type="ECO:0000256" key="11">
    <source>
        <dbReference type="ARBA" id="ARBA00023204"/>
    </source>
</evidence>
<evidence type="ECO:0000256" key="3">
    <source>
        <dbReference type="ARBA" id="ARBA00008343"/>
    </source>
</evidence>
<evidence type="ECO:0000256" key="5">
    <source>
        <dbReference type="ARBA" id="ARBA00022023"/>
    </source>
</evidence>
<sequence>MTRQLPDFSALRRDLLRWFDQAGRDLPWRQGPEGGRDPYRVWVAEILLQQTQVSRGLHYYQRFLDTFPTVEALAAAPQDAVLKAWEGCGYYARARNLHRAAGLVVAHGWPQTYDEWLALPGVGPYTAAAISSLSLNEPRAVNDGNVRRVLSRLLAEAQPSEKWVQAQADALLAPERPAAWNEALMDLGATVCTPKAPACDRCPLRAHCAALALRRPTDYPAPKVRAAVREVRAVALLIGTPDCAVLEKRDGTLLGGLSGLPSEVLGENEPPADALARLCARLNATAGPLLGTVGHTMTHRRITLEVYRAEADAPCRQVAQAALSRLDHKALALGRMPGLFGA</sequence>
<dbReference type="Gene3D" id="1.10.340.30">
    <property type="entry name" value="Hypothetical protein, domain 2"/>
    <property type="match status" value="1"/>
</dbReference>
<keyword evidence="12 14" id="KW-0326">Glycosidase</keyword>
<dbReference type="EC" id="3.2.2.31" evidence="4"/>
<protein>
    <recommendedName>
        <fullName evidence="5">Adenine DNA glycosylase</fullName>
        <ecNumber evidence="4">3.2.2.31</ecNumber>
    </recommendedName>
</protein>
<dbReference type="CDD" id="cd00056">
    <property type="entry name" value="ENDO3c"/>
    <property type="match status" value="1"/>
</dbReference>
<name>A0AAU6PYT5_9DEIO</name>
<dbReference type="GO" id="GO:0046872">
    <property type="term" value="F:metal ion binding"/>
    <property type="evidence" value="ECO:0007669"/>
    <property type="project" value="UniProtKB-KW"/>
</dbReference>
<organism evidence="14">
    <name type="scientific">Deinococcus sp. VB142</name>
    <dbReference type="NCBI Taxonomy" id="3112952"/>
    <lineage>
        <taxon>Bacteria</taxon>
        <taxon>Thermotogati</taxon>
        <taxon>Deinococcota</taxon>
        <taxon>Deinococci</taxon>
        <taxon>Deinococcales</taxon>
        <taxon>Deinococcaceae</taxon>
        <taxon>Deinococcus</taxon>
    </lineage>
</organism>